<dbReference type="AlphaFoldDB" id="A0A8J5RKV7"/>
<evidence type="ECO:0000313" key="2">
    <source>
        <dbReference type="EMBL" id="KAG8051028.1"/>
    </source>
</evidence>
<feature type="region of interest" description="Disordered" evidence="1">
    <location>
        <begin position="66"/>
        <end position="94"/>
    </location>
</feature>
<protein>
    <submittedName>
        <fullName evidence="2">Uncharacterized protein</fullName>
    </submittedName>
</protein>
<keyword evidence="3" id="KW-1185">Reference proteome</keyword>
<name>A0A8J5RKV7_ZIZPA</name>
<gene>
    <name evidence="2" type="ORF">GUJ93_ZPchr0009g1599</name>
</gene>
<comment type="caution">
    <text evidence="2">The sequence shown here is derived from an EMBL/GenBank/DDBJ whole genome shotgun (WGS) entry which is preliminary data.</text>
</comment>
<feature type="compositionally biased region" description="Polar residues" evidence="1">
    <location>
        <begin position="12"/>
        <end position="32"/>
    </location>
</feature>
<evidence type="ECO:0000256" key="1">
    <source>
        <dbReference type="SAM" id="MobiDB-lite"/>
    </source>
</evidence>
<accession>A0A8J5RKV7</accession>
<feature type="region of interest" description="Disordered" evidence="1">
    <location>
        <begin position="1"/>
        <end position="32"/>
    </location>
</feature>
<evidence type="ECO:0000313" key="3">
    <source>
        <dbReference type="Proteomes" id="UP000729402"/>
    </source>
</evidence>
<sequence length="94" mass="9674">MKGCGTAHRSSRPATSNYTEGSFSSNPRAPTFTVTDGPVVIDVLANNTVDCTKVSVVHSIPISATSGEAVASGSTAAEPIDGYRPLPKQHEGQS</sequence>
<dbReference type="Proteomes" id="UP000729402">
    <property type="component" value="Unassembled WGS sequence"/>
</dbReference>
<dbReference type="EMBL" id="JAAALK010000289">
    <property type="protein sequence ID" value="KAG8051028.1"/>
    <property type="molecule type" value="Genomic_DNA"/>
</dbReference>
<reference evidence="2" key="1">
    <citation type="journal article" date="2021" name="bioRxiv">
        <title>Whole Genome Assembly and Annotation of Northern Wild Rice, Zizania palustris L., Supports a Whole Genome Duplication in the Zizania Genus.</title>
        <authorList>
            <person name="Haas M."/>
            <person name="Kono T."/>
            <person name="Macchietto M."/>
            <person name="Millas R."/>
            <person name="McGilp L."/>
            <person name="Shao M."/>
            <person name="Duquette J."/>
            <person name="Hirsch C.N."/>
            <person name="Kimball J."/>
        </authorList>
    </citation>
    <scope>NUCLEOTIDE SEQUENCE</scope>
    <source>
        <tissue evidence="2">Fresh leaf tissue</tissue>
    </source>
</reference>
<proteinExistence type="predicted"/>
<organism evidence="2 3">
    <name type="scientific">Zizania palustris</name>
    <name type="common">Northern wild rice</name>
    <dbReference type="NCBI Taxonomy" id="103762"/>
    <lineage>
        <taxon>Eukaryota</taxon>
        <taxon>Viridiplantae</taxon>
        <taxon>Streptophyta</taxon>
        <taxon>Embryophyta</taxon>
        <taxon>Tracheophyta</taxon>
        <taxon>Spermatophyta</taxon>
        <taxon>Magnoliopsida</taxon>
        <taxon>Liliopsida</taxon>
        <taxon>Poales</taxon>
        <taxon>Poaceae</taxon>
        <taxon>BOP clade</taxon>
        <taxon>Oryzoideae</taxon>
        <taxon>Oryzeae</taxon>
        <taxon>Zizaniinae</taxon>
        <taxon>Zizania</taxon>
    </lineage>
</organism>
<reference evidence="2" key="2">
    <citation type="submission" date="2021-02" db="EMBL/GenBank/DDBJ databases">
        <authorList>
            <person name="Kimball J.A."/>
            <person name="Haas M.W."/>
            <person name="Macchietto M."/>
            <person name="Kono T."/>
            <person name="Duquette J."/>
            <person name="Shao M."/>
        </authorList>
    </citation>
    <scope>NUCLEOTIDE SEQUENCE</scope>
    <source>
        <tissue evidence="2">Fresh leaf tissue</tissue>
    </source>
</reference>